<dbReference type="Gene3D" id="3.30.428.10">
    <property type="entry name" value="HIT-like"/>
    <property type="match status" value="1"/>
</dbReference>
<feature type="short sequence motif" description="Histidine triad motif" evidence="1">
    <location>
        <begin position="126"/>
        <end position="130"/>
    </location>
</feature>
<dbReference type="HOGENOM" id="CLU_126420_0_0_11"/>
<dbReference type="Proteomes" id="UP000002204">
    <property type="component" value="Chromosome"/>
</dbReference>
<evidence type="ECO:0000256" key="1">
    <source>
        <dbReference type="PROSITE-ProRule" id="PRU00464"/>
    </source>
</evidence>
<sequence length="176" mass="19440">MYTLVNPPVGLIANLPSPRHTRYKSEVGTSTCAICAKHRGTGPLVSPRIFEDDFVVVTHRPPPPHGRSVPGYVFVETRRHVSGLPSLSEPEALAIARAVWRVSRVLDSELTPEFVFSAIAGRSVPHFHQHVFVRPFGAPSSVSWNDVDSWDEAPRLDEAELALLCRRISLGFEPGQ</sequence>
<dbReference type="GO" id="GO:0003824">
    <property type="term" value="F:catalytic activity"/>
    <property type="evidence" value="ECO:0007669"/>
    <property type="project" value="InterPro"/>
</dbReference>
<evidence type="ECO:0000259" key="2">
    <source>
        <dbReference type="PROSITE" id="PS51084"/>
    </source>
</evidence>
<reference evidence="4" key="1">
    <citation type="submission" date="2005-03" db="EMBL/GenBank/DDBJ databases">
        <title>Comparison of the complete genome sequences of Rhodococcus erythropolis PR4 and Rhodococcus opacus B4.</title>
        <authorList>
            <person name="Takarada H."/>
            <person name="Sekine M."/>
            <person name="Hosoyama A."/>
            <person name="Yamada R."/>
            <person name="Fujisawa T."/>
            <person name="Omata S."/>
            <person name="Shimizu A."/>
            <person name="Tsukatani N."/>
            <person name="Tanikawa S."/>
            <person name="Fujita N."/>
            <person name="Harayama S."/>
        </authorList>
    </citation>
    <scope>NUCLEOTIDE SEQUENCE [LARGE SCALE GENOMIC DNA]</scope>
    <source>
        <strain evidence="4">PR4 / NBRC 100887</strain>
    </source>
</reference>
<accession>C0ZPX5</accession>
<proteinExistence type="predicted"/>
<reference evidence="3 4" key="2">
    <citation type="journal article" date="2006" name="Environ. Microbiol.">
        <title>Sequence analysis of three plasmids harboured in Rhodococcus erythropolis strain PR4.</title>
        <authorList>
            <person name="Sekine M."/>
            <person name="Tanikawa S."/>
            <person name="Omata S."/>
            <person name="Saito M."/>
            <person name="Fujisawa T."/>
            <person name="Tsukatani N."/>
            <person name="Tajima T."/>
            <person name="Sekigawa T."/>
            <person name="Kosugi H."/>
            <person name="Matsuo Y."/>
            <person name="Nishiko R."/>
            <person name="Imamura K."/>
            <person name="Ito M."/>
            <person name="Narita H."/>
            <person name="Tago S."/>
            <person name="Fujita N."/>
            <person name="Harayama S."/>
        </authorList>
    </citation>
    <scope>NUCLEOTIDE SEQUENCE [LARGE SCALE GENOMIC DNA]</scope>
    <source>
        <strain evidence="4">PR4 / NBRC 100887</strain>
    </source>
</reference>
<evidence type="ECO:0000313" key="4">
    <source>
        <dbReference type="Proteomes" id="UP000002204"/>
    </source>
</evidence>
<dbReference type="PROSITE" id="PS51084">
    <property type="entry name" value="HIT_2"/>
    <property type="match status" value="1"/>
</dbReference>
<dbReference type="EMBL" id="AP008957">
    <property type="protein sequence ID" value="BAH31453.1"/>
    <property type="molecule type" value="Genomic_DNA"/>
</dbReference>
<dbReference type="eggNOG" id="COG0537">
    <property type="taxonomic scope" value="Bacteria"/>
</dbReference>
<dbReference type="SUPFAM" id="SSF54197">
    <property type="entry name" value="HIT-like"/>
    <property type="match status" value="1"/>
</dbReference>
<evidence type="ECO:0000313" key="3">
    <source>
        <dbReference type="EMBL" id="BAH31453.1"/>
    </source>
</evidence>
<dbReference type="AlphaFoldDB" id="C0ZPX5"/>
<protein>
    <recommendedName>
        <fullName evidence="2">HIT domain-containing protein</fullName>
    </recommendedName>
</protein>
<gene>
    <name evidence="3" type="ordered locus">RER_07450</name>
</gene>
<name>C0ZPX5_RHOE4</name>
<dbReference type="InterPro" id="IPR036265">
    <property type="entry name" value="HIT-like_sf"/>
</dbReference>
<feature type="domain" description="HIT" evidence="2">
    <location>
        <begin position="70"/>
        <end position="141"/>
    </location>
</feature>
<dbReference type="InterPro" id="IPR011146">
    <property type="entry name" value="HIT-like"/>
</dbReference>
<organism evidence="3 4">
    <name type="scientific">Rhodococcus erythropolis (strain PR4 / NBRC 100887)</name>
    <dbReference type="NCBI Taxonomy" id="234621"/>
    <lineage>
        <taxon>Bacteria</taxon>
        <taxon>Bacillati</taxon>
        <taxon>Actinomycetota</taxon>
        <taxon>Actinomycetes</taxon>
        <taxon>Mycobacteriales</taxon>
        <taxon>Nocardiaceae</taxon>
        <taxon>Rhodococcus</taxon>
        <taxon>Rhodococcus erythropolis group</taxon>
    </lineage>
</organism>
<dbReference type="KEGG" id="rer:RER_07450"/>